<keyword evidence="4" id="KW-1185">Reference proteome</keyword>
<gene>
    <name evidence="3" type="ORF">PAP_00700</name>
</gene>
<dbReference type="AlphaFoldDB" id="A0A075LVW7"/>
<keyword evidence="2" id="KW-1133">Transmembrane helix</keyword>
<dbReference type="eggNOG" id="arCOG05786">
    <property type="taxonomic scope" value="Archaea"/>
</dbReference>
<dbReference type="EMBL" id="CP006019">
    <property type="protein sequence ID" value="AIF68583.1"/>
    <property type="molecule type" value="Genomic_DNA"/>
</dbReference>
<protein>
    <recommendedName>
        <fullName evidence="5">DUF2101 domain-containing protein</fullName>
    </recommendedName>
</protein>
<accession>A0A075LVW7</accession>
<reference evidence="4" key="1">
    <citation type="submission" date="2013-06" db="EMBL/GenBank/DDBJ databases">
        <title>Complete Genome Sequence of Hyperthermophilic Palaeococcus pacificus DY20341T, Isolated from a Deep-Sea Hydrothermal Sediments.</title>
        <authorList>
            <person name="Zeng X."/>
            <person name="Shao Z."/>
        </authorList>
    </citation>
    <scope>NUCLEOTIDE SEQUENCE [LARGE SCALE GENOMIC DNA]</scope>
    <source>
        <strain evidence="4">DY20341</strain>
    </source>
</reference>
<dbReference type="GeneID" id="24841275"/>
<dbReference type="Proteomes" id="UP000027981">
    <property type="component" value="Chromosome"/>
</dbReference>
<organism evidence="3 4">
    <name type="scientific">Palaeococcus pacificus DY20341</name>
    <dbReference type="NCBI Taxonomy" id="1343739"/>
    <lineage>
        <taxon>Archaea</taxon>
        <taxon>Methanobacteriati</taxon>
        <taxon>Methanobacteriota</taxon>
        <taxon>Thermococci</taxon>
        <taxon>Thermococcales</taxon>
        <taxon>Thermococcaceae</taxon>
        <taxon>Palaeococcus</taxon>
    </lineage>
</organism>
<dbReference type="Pfam" id="PF09874">
    <property type="entry name" value="DUF2101"/>
    <property type="match status" value="1"/>
</dbReference>
<feature type="transmembrane region" description="Helical" evidence="2">
    <location>
        <begin position="111"/>
        <end position="130"/>
    </location>
</feature>
<feature type="region of interest" description="Disordered" evidence="1">
    <location>
        <begin position="233"/>
        <end position="254"/>
    </location>
</feature>
<dbReference type="InterPro" id="IPR018663">
    <property type="entry name" value="DUF2101_membrane"/>
</dbReference>
<dbReference type="HOGENOM" id="CLU_098181_0_0_2"/>
<keyword evidence="2" id="KW-0472">Membrane</keyword>
<keyword evidence="2" id="KW-0812">Transmembrane</keyword>
<dbReference type="KEGG" id="ppac:PAP_00700"/>
<name>A0A075LVW7_9EURY</name>
<sequence length="254" mass="29327">MNVEEALYKVGELVESAGRALKKSLNPQPQENPPTFKFLKKLVRRKVTIHEMLSLKLQLSFIAYLILALLIVVFTQSEVYLLSITVIFALYLRALLIRNQSFFIEYEPYRTFYYGLTSIAFVSFLGYLILRKIAVNIYYLYAYLIAIFALVLAFRHLFRAKYKRDWTYGVVEEVRGELVKVSVHDDIRANIKPGEYWIDKSEEVEVGSVVKVLVEERTLKGAVPKKIMEVYKTKPSSSNSSTEPKEESESNISL</sequence>
<proteinExistence type="predicted"/>
<feature type="transmembrane region" description="Helical" evidence="2">
    <location>
        <begin position="136"/>
        <end position="154"/>
    </location>
</feature>
<evidence type="ECO:0000256" key="1">
    <source>
        <dbReference type="SAM" id="MobiDB-lite"/>
    </source>
</evidence>
<evidence type="ECO:0000313" key="3">
    <source>
        <dbReference type="EMBL" id="AIF68583.1"/>
    </source>
</evidence>
<feature type="transmembrane region" description="Helical" evidence="2">
    <location>
        <begin position="80"/>
        <end position="99"/>
    </location>
</feature>
<evidence type="ECO:0000256" key="2">
    <source>
        <dbReference type="SAM" id="Phobius"/>
    </source>
</evidence>
<reference evidence="3 4" key="2">
    <citation type="journal article" date="2015" name="Genome Announc.">
        <title>Complete Genome Sequence of Hyperthermophilic Piezophilic Archaeon Palaeococcus pacificus DY20341T, Isolated from Deep-Sea Hydrothermal Sediments.</title>
        <authorList>
            <person name="Zeng X."/>
            <person name="Jebbar M."/>
            <person name="Shao Z."/>
        </authorList>
    </citation>
    <scope>NUCLEOTIDE SEQUENCE [LARGE SCALE GENOMIC DNA]</scope>
    <source>
        <strain evidence="3 4">DY20341</strain>
    </source>
</reference>
<dbReference type="STRING" id="1343739.PAP_00700"/>
<dbReference type="RefSeq" id="WP_048164081.1">
    <property type="nucleotide sequence ID" value="NZ_CP006019.1"/>
</dbReference>
<dbReference type="OrthoDB" id="86267at2157"/>
<feature type="transmembrane region" description="Helical" evidence="2">
    <location>
        <begin position="53"/>
        <end position="74"/>
    </location>
</feature>
<evidence type="ECO:0008006" key="5">
    <source>
        <dbReference type="Google" id="ProtNLM"/>
    </source>
</evidence>
<evidence type="ECO:0000313" key="4">
    <source>
        <dbReference type="Proteomes" id="UP000027981"/>
    </source>
</evidence>